<keyword evidence="3" id="KW-1185">Reference proteome</keyword>
<evidence type="ECO:0000256" key="1">
    <source>
        <dbReference type="SAM" id="MobiDB-lite"/>
    </source>
</evidence>
<reference evidence="2" key="1">
    <citation type="journal article" date="2020" name="Stud. Mycol.">
        <title>101 Dothideomycetes genomes: a test case for predicting lifestyles and emergence of pathogens.</title>
        <authorList>
            <person name="Haridas S."/>
            <person name="Albert R."/>
            <person name="Binder M."/>
            <person name="Bloem J."/>
            <person name="Labutti K."/>
            <person name="Salamov A."/>
            <person name="Andreopoulos B."/>
            <person name="Baker S."/>
            <person name="Barry K."/>
            <person name="Bills G."/>
            <person name="Bluhm B."/>
            <person name="Cannon C."/>
            <person name="Castanera R."/>
            <person name="Culley D."/>
            <person name="Daum C."/>
            <person name="Ezra D."/>
            <person name="Gonzalez J."/>
            <person name="Henrissat B."/>
            <person name="Kuo A."/>
            <person name="Liang C."/>
            <person name="Lipzen A."/>
            <person name="Lutzoni F."/>
            <person name="Magnuson J."/>
            <person name="Mondo S."/>
            <person name="Nolan M."/>
            <person name="Ohm R."/>
            <person name="Pangilinan J."/>
            <person name="Park H.-J."/>
            <person name="Ramirez L."/>
            <person name="Alfaro M."/>
            <person name="Sun H."/>
            <person name="Tritt A."/>
            <person name="Yoshinaga Y."/>
            <person name="Zwiers L.-H."/>
            <person name="Turgeon B."/>
            <person name="Goodwin S."/>
            <person name="Spatafora J."/>
            <person name="Crous P."/>
            <person name="Grigoriev I."/>
        </authorList>
    </citation>
    <scope>NUCLEOTIDE SEQUENCE</scope>
    <source>
        <strain evidence="2">CBS 121167</strain>
    </source>
</reference>
<dbReference type="Proteomes" id="UP000799438">
    <property type="component" value="Unassembled WGS sequence"/>
</dbReference>
<evidence type="ECO:0000313" key="2">
    <source>
        <dbReference type="EMBL" id="KAF2145875.1"/>
    </source>
</evidence>
<feature type="compositionally biased region" description="Basic and acidic residues" evidence="1">
    <location>
        <begin position="113"/>
        <end position="123"/>
    </location>
</feature>
<protein>
    <submittedName>
        <fullName evidence="2">Uncharacterized protein</fullName>
    </submittedName>
</protein>
<dbReference type="GeneID" id="54292410"/>
<gene>
    <name evidence="2" type="ORF">K452DRAFT_102543</name>
</gene>
<name>A0A6A6BRE9_9PEZI</name>
<accession>A0A6A6BRE9</accession>
<proteinExistence type="predicted"/>
<dbReference type="AlphaFoldDB" id="A0A6A6BRE9"/>
<dbReference type="RefSeq" id="XP_033401587.1">
    <property type="nucleotide sequence ID" value="XM_033534919.1"/>
</dbReference>
<feature type="region of interest" description="Disordered" evidence="1">
    <location>
        <begin position="111"/>
        <end position="145"/>
    </location>
</feature>
<sequence>MRREQCVEKAPLIEEGGCKTAASPRGCTVCSKEGDMSPANTLETSHECRPRWEHVLPPYRRQRIQNLKHHNGFQRARCSDTMTSAASSQDLHQSAFPSYILTCTCARSRQTRRAREREPKSTEYDYSAPHQTRMRTRETVPGTSTDYVCM</sequence>
<evidence type="ECO:0000313" key="3">
    <source>
        <dbReference type="Proteomes" id="UP000799438"/>
    </source>
</evidence>
<organism evidence="2 3">
    <name type="scientific">Aplosporella prunicola CBS 121167</name>
    <dbReference type="NCBI Taxonomy" id="1176127"/>
    <lineage>
        <taxon>Eukaryota</taxon>
        <taxon>Fungi</taxon>
        <taxon>Dikarya</taxon>
        <taxon>Ascomycota</taxon>
        <taxon>Pezizomycotina</taxon>
        <taxon>Dothideomycetes</taxon>
        <taxon>Dothideomycetes incertae sedis</taxon>
        <taxon>Botryosphaeriales</taxon>
        <taxon>Aplosporellaceae</taxon>
        <taxon>Aplosporella</taxon>
    </lineage>
</organism>
<dbReference type="EMBL" id="ML995476">
    <property type="protein sequence ID" value="KAF2145875.1"/>
    <property type="molecule type" value="Genomic_DNA"/>
</dbReference>